<feature type="compositionally biased region" description="Low complexity" evidence="1">
    <location>
        <begin position="141"/>
        <end position="154"/>
    </location>
</feature>
<sequence>MFRIQAQVQVARRQRPKQQTVEAARRETAPASESHEIKQALCSYIMRYHKEFKETPSKNVNLRDEEKLKQHKGKNNRQKKSSATGHKNRQFERIGKNIKLYKRLPKAPRGPPKHPERDERWRKKRYKNHKADDIGGGGGRPSLRLGQRRGSSYLYVNKKNKMRARTRPREREAKARDQQQQQQQSVEEIVCRSERADDD</sequence>
<feature type="compositionally biased region" description="Basic and acidic residues" evidence="1">
    <location>
        <begin position="189"/>
        <end position="199"/>
    </location>
</feature>
<feature type="compositionally biased region" description="Basic and acidic residues" evidence="1">
    <location>
        <begin position="167"/>
        <end position="177"/>
    </location>
</feature>
<dbReference type="WBParaSite" id="GPLIN_000627300">
    <property type="protein sequence ID" value="GPLIN_000627300"/>
    <property type="gene ID" value="GPLIN_000627300"/>
</dbReference>
<keyword evidence="2" id="KW-1185">Reference proteome</keyword>
<feature type="region of interest" description="Disordered" evidence="1">
    <location>
        <begin position="54"/>
        <end position="199"/>
    </location>
</feature>
<reference evidence="2" key="1">
    <citation type="submission" date="2013-12" db="EMBL/GenBank/DDBJ databases">
        <authorList>
            <person name="Aslett M."/>
        </authorList>
    </citation>
    <scope>NUCLEOTIDE SEQUENCE [LARGE SCALE GENOMIC DNA]</scope>
    <source>
        <strain evidence="2">Lindley</strain>
    </source>
</reference>
<feature type="compositionally biased region" description="Basic residues" evidence="1">
    <location>
        <begin position="69"/>
        <end position="80"/>
    </location>
</feature>
<reference evidence="2" key="2">
    <citation type="submission" date="2014-05" db="EMBL/GenBank/DDBJ databases">
        <title>The genome and life-stage specific transcriptomes of Globodera pallida elucidate key aspects of plant parasitism by a cyst nematode.</title>
        <authorList>
            <person name="Cotton J.A."/>
            <person name="Lilley C.J."/>
            <person name="Jones L.M."/>
            <person name="Kikuchi T."/>
            <person name="Reid A.J."/>
            <person name="Thorpe P."/>
            <person name="Tsai I.J."/>
            <person name="Beasley H."/>
            <person name="Blok V."/>
            <person name="Cock P.J.A."/>
            <person name="Van den Akker S.E."/>
            <person name="Holroyd N."/>
            <person name="Hunt M."/>
            <person name="Mantelin S."/>
            <person name="Naghra H."/>
            <person name="Pain A."/>
            <person name="Palomares-Rius J.E."/>
            <person name="Zarowiecki M."/>
            <person name="Berriman M."/>
            <person name="Jones J.T."/>
            <person name="Urwin P.E."/>
        </authorList>
    </citation>
    <scope>NUCLEOTIDE SEQUENCE [LARGE SCALE GENOMIC DNA]</scope>
    <source>
        <strain evidence="2">Lindley</strain>
    </source>
</reference>
<dbReference type="Proteomes" id="UP000050741">
    <property type="component" value="Unassembled WGS sequence"/>
</dbReference>
<protein>
    <submittedName>
        <fullName evidence="3">SRI domain-containing protein</fullName>
    </submittedName>
</protein>
<dbReference type="AlphaFoldDB" id="A0A183C081"/>
<proteinExistence type="predicted"/>
<evidence type="ECO:0000313" key="2">
    <source>
        <dbReference type="Proteomes" id="UP000050741"/>
    </source>
</evidence>
<name>A0A183C081_GLOPA</name>
<feature type="compositionally biased region" description="Basic and acidic residues" evidence="1">
    <location>
        <begin position="54"/>
        <end position="68"/>
    </location>
</feature>
<feature type="region of interest" description="Disordered" evidence="1">
    <location>
        <begin position="1"/>
        <end position="36"/>
    </location>
</feature>
<feature type="compositionally biased region" description="Low complexity" evidence="1">
    <location>
        <begin position="1"/>
        <end position="11"/>
    </location>
</feature>
<reference evidence="3" key="3">
    <citation type="submission" date="2016-06" db="UniProtKB">
        <authorList>
            <consortium name="WormBaseParasite"/>
        </authorList>
    </citation>
    <scope>IDENTIFICATION</scope>
</reference>
<feature type="compositionally biased region" description="Basic and acidic residues" evidence="1">
    <location>
        <begin position="23"/>
        <end position="36"/>
    </location>
</feature>
<evidence type="ECO:0000313" key="3">
    <source>
        <dbReference type="WBParaSite" id="GPLIN_000627300"/>
    </source>
</evidence>
<evidence type="ECO:0000256" key="1">
    <source>
        <dbReference type="SAM" id="MobiDB-lite"/>
    </source>
</evidence>
<organism evidence="2 3">
    <name type="scientific">Globodera pallida</name>
    <name type="common">Potato cyst nematode worm</name>
    <name type="synonym">Heterodera pallida</name>
    <dbReference type="NCBI Taxonomy" id="36090"/>
    <lineage>
        <taxon>Eukaryota</taxon>
        <taxon>Metazoa</taxon>
        <taxon>Ecdysozoa</taxon>
        <taxon>Nematoda</taxon>
        <taxon>Chromadorea</taxon>
        <taxon>Rhabditida</taxon>
        <taxon>Tylenchina</taxon>
        <taxon>Tylenchomorpha</taxon>
        <taxon>Tylenchoidea</taxon>
        <taxon>Heteroderidae</taxon>
        <taxon>Heteroderinae</taxon>
        <taxon>Globodera</taxon>
    </lineage>
</organism>
<accession>A0A183C081</accession>